<dbReference type="GO" id="GO:0003700">
    <property type="term" value="F:DNA-binding transcription factor activity"/>
    <property type="evidence" value="ECO:0007669"/>
    <property type="project" value="InterPro"/>
</dbReference>
<evidence type="ECO:0000256" key="1">
    <source>
        <dbReference type="ARBA" id="ARBA00023015"/>
    </source>
</evidence>
<dbReference type="RefSeq" id="WP_116559470.1">
    <property type="nucleotide sequence ID" value="NZ_QDKM01000009.1"/>
</dbReference>
<comment type="caution">
    <text evidence="5">The sequence shown here is derived from an EMBL/GenBank/DDBJ whole genome shotgun (WGS) entry which is preliminary data.</text>
</comment>
<dbReference type="InterPro" id="IPR011663">
    <property type="entry name" value="UTRA"/>
</dbReference>
<dbReference type="InterPro" id="IPR000524">
    <property type="entry name" value="Tscrpt_reg_HTH_GntR"/>
</dbReference>
<dbReference type="Gene3D" id="1.10.10.10">
    <property type="entry name" value="Winged helix-like DNA-binding domain superfamily/Winged helix DNA-binding domain"/>
    <property type="match status" value="1"/>
</dbReference>
<protein>
    <submittedName>
        <fullName evidence="5">GntR family transcriptional regulator</fullName>
    </submittedName>
</protein>
<proteinExistence type="predicted"/>
<evidence type="ECO:0000313" key="6">
    <source>
        <dbReference type="Proteomes" id="UP000245911"/>
    </source>
</evidence>
<keyword evidence="3" id="KW-0804">Transcription</keyword>
<dbReference type="Pfam" id="PF00392">
    <property type="entry name" value="GntR"/>
    <property type="match status" value="1"/>
</dbReference>
<dbReference type="AlphaFoldDB" id="A0A2T8HQQ6"/>
<dbReference type="InterPro" id="IPR036390">
    <property type="entry name" value="WH_DNA-bd_sf"/>
</dbReference>
<dbReference type="SMART" id="SM00345">
    <property type="entry name" value="HTH_GNTR"/>
    <property type="match status" value="1"/>
</dbReference>
<dbReference type="InterPro" id="IPR050679">
    <property type="entry name" value="Bact_HTH_transcr_reg"/>
</dbReference>
<accession>A0A2T8HQQ6</accession>
<dbReference type="Proteomes" id="UP000245911">
    <property type="component" value="Unassembled WGS sequence"/>
</dbReference>
<dbReference type="EMBL" id="QDKM01000009">
    <property type="protein sequence ID" value="PVH27743.1"/>
    <property type="molecule type" value="Genomic_DNA"/>
</dbReference>
<feature type="domain" description="HTH gntR-type" evidence="4">
    <location>
        <begin position="6"/>
        <end position="74"/>
    </location>
</feature>
<keyword evidence="6" id="KW-1185">Reference proteome</keyword>
<dbReference type="InterPro" id="IPR028978">
    <property type="entry name" value="Chorismate_lyase_/UTRA_dom_sf"/>
</dbReference>
<dbReference type="PRINTS" id="PR00035">
    <property type="entry name" value="HTHGNTR"/>
</dbReference>
<dbReference type="Gene3D" id="3.40.1410.10">
    <property type="entry name" value="Chorismate lyase-like"/>
    <property type="match status" value="1"/>
</dbReference>
<dbReference type="SUPFAM" id="SSF64288">
    <property type="entry name" value="Chorismate lyase-like"/>
    <property type="match status" value="1"/>
</dbReference>
<sequence length="233" mass="26162">MTEPIRHSWTDIRDRIHARLLDRTYRPGDKLPRDEDIAQDLGCARSTVQRAMRDLADAGLVERKRKGGTTVRADPVTRATLDVPITRAEVEALGSVYGYHLLLRDLAVTPPAIAATLALRKPVEMLHVEALHLADQRPYILEDRWISLETSPEILGVDLAVESANEWLVRNKPYSRCDLRLYAIEANARTALQLDTPVGAALLVIERTTWINEAPITTVRSVTKPGYQMLTQI</sequence>
<gene>
    <name evidence="5" type="ORF">DDE20_15665</name>
</gene>
<organism evidence="5 6">
    <name type="scientific">Pararhodobacter oceanensis</name>
    <dbReference type="NCBI Taxonomy" id="2172121"/>
    <lineage>
        <taxon>Bacteria</taxon>
        <taxon>Pseudomonadati</taxon>
        <taxon>Pseudomonadota</taxon>
        <taxon>Alphaproteobacteria</taxon>
        <taxon>Rhodobacterales</taxon>
        <taxon>Paracoccaceae</taxon>
        <taxon>Pararhodobacter</taxon>
    </lineage>
</organism>
<dbReference type="PROSITE" id="PS50949">
    <property type="entry name" value="HTH_GNTR"/>
    <property type="match status" value="1"/>
</dbReference>
<keyword evidence="2" id="KW-0238">DNA-binding</keyword>
<dbReference type="GO" id="GO:0003677">
    <property type="term" value="F:DNA binding"/>
    <property type="evidence" value="ECO:0007669"/>
    <property type="project" value="UniProtKB-KW"/>
</dbReference>
<keyword evidence="1" id="KW-0805">Transcription regulation</keyword>
<dbReference type="CDD" id="cd07377">
    <property type="entry name" value="WHTH_GntR"/>
    <property type="match status" value="1"/>
</dbReference>
<dbReference type="Pfam" id="PF07702">
    <property type="entry name" value="UTRA"/>
    <property type="match status" value="1"/>
</dbReference>
<dbReference type="SMART" id="SM00866">
    <property type="entry name" value="UTRA"/>
    <property type="match status" value="1"/>
</dbReference>
<name>A0A2T8HQQ6_9RHOB</name>
<dbReference type="OrthoDB" id="9808698at2"/>
<dbReference type="SUPFAM" id="SSF46785">
    <property type="entry name" value="Winged helix' DNA-binding domain"/>
    <property type="match status" value="1"/>
</dbReference>
<evidence type="ECO:0000256" key="3">
    <source>
        <dbReference type="ARBA" id="ARBA00023163"/>
    </source>
</evidence>
<evidence type="ECO:0000313" key="5">
    <source>
        <dbReference type="EMBL" id="PVH27743.1"/>
    </source>
</evidence>
<reference evidence="5 6" key="1">
    <citation type="submission" date="2018-04" db="EMBL/GenBank/DDBJ databases">
        <title>Pararhodobacter oceanense sp. nov., isolated from marine intertidal sediment.</title>
        <authorList>
            <person name="Wang X.-L."/>
            <person name="Du Z.-J."/>
        </authorList>
    </citation>
    <scope>NUCLEOTIDE SEQUENCE [LARGE SCALE GENOMIC DNA]</scope>
    <source>
        <strain evidence="5 6">AM505</strain>
    </source>
</reference>
<dbReference type="PANTHER" id="PTHR44846:SF16">
    <property type="entry name" value="TRANSCRIPTIONAL REGULATOR PHNF-RELATED"/>
    <property type="match status" value="1"/>
</dbReference>
<dbReference type="InterPro" id="IPR036388">
    <property type="entry name" value="WH-like_DNA-bd_sf"/>
</dbReference>
<evidence type="ECO:0000259" key="4">
    <source>
        <dbReference type="PROSITE" id="PS50949"/>
    </source>
</evidence>
<dbReference type="PANTHER" id="PTHR44846">
    <property type="entry name" value="MANNOSYL-D-GLYCERATE TRANSPORT/METABOLISM SYSTEM REPRESSOR MNGR-RELATED"/>
    <property type="match status" value="1"/>
</dbReference>
<evidence type="ECO:0000256" key="2">
    <source>
        <dbReference type="ARBA" id="ARBA00023125"/>
    </source>
</evidence>